<sequence>MKVLQKIPWPTGTLTKAGGTCTYKKVDEQRINPSGWSSYIQSLIDLFNTPSSIMYLTFAFPVYVTLSLLLSPSEGAPTLLPRTDSVAAVPAKRLTPPEMKAMYKGRTPLDFQCKRGDENSTDMQKIVAAFEKKTDEGAISKEQVRGGSFGTVINHPQNAELEVHKRLVVKTLDEQSGLRLMMELDGLQRVRQLVSCEFMKPSQNEKQVFYITMKKIEGPTLEEIPRGHVFHLLTKQGPEAKAKWGEIRKKIVERLEHIARKYHVGYMDINKGNIKLQGKSLEPGKFGIGIIDWGYSGWIPITPTPGAEQKKEIESYMAFAEKAVANVIKEVEGLAYGGTQSPPLTSSPSSLPPPSLDPSPQNSHKGPNPCFTTAYCGYQG</sequence>
<feature type="region of interest" description="Disordered" evidence="1">
    <location>
        <begin position="338"/>
        <end position="369"/>
    </location>
</feature>
<proteinExistence type="predicted"/>
<dbReference type="EMBL" id="NHTK01000041">
    <property type="protein sequence ID" value="PPR08263.1"/>
    <property type="molecule type" value="Genomic_DNA"/>
</dbReference>
<dbReference type="Proteomes" id="UP000284842">
    <property type="component" value="Unassembled WGS sequence"/>
</dbReference>
<evidence type="ECO:0000256" key="1">
    <source>
        <dbReference type="SAM" id="MobiDB-lite"/>
    </source>
</evidence>
<evidence type="ECO:0000313" key="2">
    <source>
        <dbReference type="EMBL" id="PPR08263.1"/>
    </source>
</evidence>
<organism evidence="2 3">
    <name type="scientific">Panaeolus cyanescens</name>
    <dbReference type="NCBI Taxonomy" id="181874"/>
    <lineage>
        <taxon>Eukaryota</taxon>
        <taxon>Fungi</taxon>
        <taxon>Dikarya</taxon>
        <taxon>Basidiomycota</taxon>
        <taxon>Agaricomycotina</taxon>
        <taxon>Agaricomycetes</taxon>
        <taxon>Agaricomycetidae</taxon>
        <taxon>Agaricales</taxon>
        <taxon>Agaricineae</taxon>
        <taxon>Galeropsidaceae</taxon>
        <taxon>Panaeolus</taxon>
    </lineage>
</organism>
<evidence type="ECO:0008006" key="4">
    <source>
        <dbReference type="Google" id="ProtNLM"/>
    </source>
</evidence>
<reference evidence="2 3" key="1">
    <citation type="journal article" date="2018" name="Evol. Lett.">
        <title>Horizontal gene cluster transfer increased hallucinogenic mushroom diversity.</title>
        <authorList>
            <person name="Reynolds H.T."/>
            <person name="Vijayakumar V."/>
            <person name="Gluck-Thaler E."/>
            <person name="Korotkin H.B."/>
            <person name="Matheny P.B."/>
            <person name="Slot J.C."/>
        </authorList>
    </citation>
    <scope>NUCLEOTIDE SEQUENCE [LARGE SCALE GENOMIC DNA]</scope>
    <source>
        <strain evidence="2 3">2629</strain>
    </source>
</reference>
<dbReference type="InterPro" id="IPR011009">
    <property type="entry name" value="Kinase-like_dom_sf"/>
</dbReference>
<name>A0A409YZB2_9AGAR</name>
<evidence type="ECO:0000313" key="3">
    <source>
        <dbReference type="Proteomes" id="UP000284842"/>
    </source>
</evidence>
<protein>
    <recommendedName>
        <fullName evidence="4">Protein kinase domain-containing protein</fullName>
    </recommendedName>
</protein>
<dbReference type="InParanoid" id="A0A409YZB2"/>
<gene>
    <name evidence="2" type="ORF">CVT24_001160</name>
</gene>
<keyword evidence="3" id="KW-1185">Reference proteome</keyword>
<accession>A0A409YZB2</accession>
<comment type="caution">
    <text evidence="2">The sequence shown here is derived from an EMBL/GenBank/DDBJ whole genome shotgun (WGS) entry which is preliminary data.</text>
</comment>
<dbReference type="SUPFAM" id="SSF56112">
    <property type="entry name" value="Protein kinase-like (PK-like)"/>
    <property type="match status" value="1"/>
</dbReference>
<dbReference type="AlphaFoldDB" id="A0A409YZB2"/>